<organism evidence="2 3">
    <name type="scientific">Laetiporus sulphureus 93-53</name>
    <dbReference type="NCBI Taxonomy" id="1314785"/>
    <lineage>
        <taxon>Eukaryota</taxon>
        <taxon>Fungi</taxon>
        <taxon>Dikarya</taxon>
        <taxon>Basidiomycota</taxon>
        <taxon>Agaricomycotina</taxon>
        <taxon>Agaricomycetes</taxon>
        <taxon>Polyporales</taxon>
        <taxon>Laetiporus</taxon>
    </lineage>
</organism>
<protein>
    <submittedName>
        <fullName evidence="2">Uncharacterized protein</fullName>
    </submittedName>
</protein>
<dbReference type="Proteomes" id="UP000076871">
    <property type="component" value="Unassembled WGS sequence"/>
</dbReference>
<evidence type="ECO:0000256" key="1">
    <source>
        <dbReference type="SAM" id="Phobius"/>
    </source>
</evidence>
<feature type="transmembrane region" description="Helical" evidence="1">
    <location>
        <begin position="80"/>
        <end position="99"/>
    </location>
</feature>
<evidence type="ECO:0000313" key="2">
    <source>
        <dbReference type="EMBL" id="KZT04678.1"/>
    </source>
</evidence>
<dbReference type="GeneID" id="63828672"/>
<sequence>MAGETPATNSTRAIPVLNTTATEDPDPYAFLDDYLKQDNRWTLPRLIWDIVAEFLCILLDYAALLNAAFWRITDIVISQWVFPSSAAVIFGQAILHAALPEGPTSAPDVRMAMLVGAIGGAATCAMTLVAFIYPILVRGWYPSVETLRYDRIWNPISAIYVHAVVGAVGAVIVKAYLAEDQESAILDPVYAAQAGVVGSLVFWLVIVLGEDPELQRFR</sequence>
<keyword evidence="3" id="KW-1185">Reference proteome</keyword>
<feature type="transmembrane region" description="Helical" evidence="1">
    <location>
        <begin position="157"/>
        <end position="177"/>
    </location>
</feature>
<feature type="transmembrane region" description="Helical" evidence="1">
    <location>
        <begin position="189"/>
        <end position="209"/>
    </location>
</feature>
<evidence type="ECO:0000313" key="3">
    <source>
        <dbReference type="Proteomes" id="UP000076871"/>
    </source>
</evidence>
<dbReference type="EMBL" id="KV427635">
    <property type="protein sequence ID" value="KZT04678.1"/>
    <property type="molecule type" value="Genomic_DNA"/>
</dbReference>
<feature type="transmembrane region" description="Helical" evidence="1">
    <location>
        <begin position="46"/>
        <end position="68"/>
    </location>
</feature>
<keyword evidence="1" id="KW-0472">Membrane</keyword>
<keyword evidence="1" id="KW-1133">Transmembrane helix</keyword>
<reference evidence="2 3" key="1">
    <citation type="journal article" date="2016" name="Mol. Biol. Evol.">
        <title>Comparative Genomics of Early-Diverging Mushroom-Forming Fungi Provides Insights into the Origins of Lignocellulose Decay Capabilities.</title>
        <authorList>
            <person name="Nagy L.G."/>
            <person name="Riley R."/>
            <person name="Tritt A."/>
            <person name="Adam C."/>
            <person name="Daum C."/>
            <person name="Floudas D."/>
            <person name="Sun H."/>
            <person name="Yadav J.S."/>
            <person name="Pangilinan J."/>
            <person name="Larsson K.H."/>
            <person name="Matsuura K."/>
            <person name="Barry K."/>
            <person name="Labutti K."/>
            <person name="Kuo R."/>
            <person name="Ohm R.A."/>
            <person name="Bhattacharya S.S."/>
            <person name="Shirouzu T."/>
            <person name="Yoshinaga Y."/>
            <person name="Martin F.M."/>
            <person name="Grigoriev I.V."/>
            <person name="Hibbett D.S."/>
        </authorList>
    </citation>
    <scope>NUCLEOTIDE SEQUENCE [LARGE SCALE GENOMIC DNA]</scope>
    <source>
        <strain evidence="2 3">93-53</strain>
    </source>
</reference>
<proteinExistence type="predicted"/>
<gene>
    <name evidence="2" type="ORF">LAESUDRAFT_751062</name>
</gene>
<dbReference type="InParanoid" id="A0A165DE28"/>
<accession>A0A165DE28</accession>
<keyword evidence="1" id="KW-0812">Transmembrane</keyword>
<name>A0A165DE28_9APHY</name>
<dbReference type="RefSeq" id="XP_040762418.1">
    <property type="nucleotide sequence ID" value="XM_040911644.1"/>
</dbReference>
<feature type="transmembrane region" description="Helical" evidence="1">
    <location>
        <begin position="111"/>
        <end position="136"/>
    </location>
</feature>
<dbReference type="AlphaFoldDB" id="A0A165DE28"/>